<gene>
    <name evidence="4" type="ORF">SIL79_20380</name>
    <name evidence="5" type="ORF">SIL79_20455</name>
</gene>
<sequence length="136" mass="15258">MYDFIFFTNVLRILEERDMTKQELSKRSGVSISFLSDLTTGKANPSLKVMESLATALGVALPMLLESTDMDSKTLEELAGHPAIKSLPAGYERVTAVLPEHKAFIVKKWGDETKKKLEEKNRNTTVSRNERPNPAF</sequence>
<feature type="region of interest" description="Disordered" evidence="2">
    <location>
        <begin position="115"/>
        <end position="136"/>
    </location>
</feature>
<dbReference type="Proteomes" id="UP001272773">
    <property type="component" value="Unassembled WGS sequence"/>
</dbReference>
<evidence type="ECO:0000256" key="2">
    <source>
        <dbReference type="SAM" id="MobiDB-lite"/>
    </source>
</evidence>
<evidence type="ECO:0000259" key="3">
    <source>
        <dbReference type="PROSITE" id="PS50943"/>
    </source>
</evidence>
<dbReference type="NCBIfam" id="NF010465">
    <property type="entry name" value="PRK13890.1"/>
    <property type="match status" value="1"/>
</dbReference>
<reference evidence="4 6" key="1">
    <citation type="submission" date="2023-11" db="EMBL/GenBank/DDBJ databases">
        <title>MicrobeMod: A computational toolkit for identifying prokaryotic methylation and restriction-modification with nanopore sequencing.</title>
        <authorList>
            <person name="Crits-Christoph A."/>
            <person name="Kang S.C."/>
            <person name="Lee H."/>
            <person name="Ostrov N."/>
        </authorList>
    </citation>
    <scope>NUCLEOTIDE SEQUENCE [LARGE SCALE GENOMIC DNA]</scope>
    <source>
        <strain evidence="4 6">ATCC BAA-2732</strain>
    </source>
</reference>
<name>A0ABU4QGS5_9GAMM</name>
<keyword evidence="6" id="KW-1185">Reference proteome</keyword>
<evidence type="ECO:0000256" key="1">
    <source>
        <dbReference type="ARBA" id="ARBA00023125"/>
    </source>
</evidence>
<dbReference type="PANTHER" id="PTHR46797:SF1">
    <property type="entry name" value="METHYLPHOSPHONATE SYNTHASE"/>
    <property type="match status" value="1"/>
</dbReference>
<dbReference type="SMART" id="SM00530">
    <property type="entry name" value="HTH_XRE"/>
    <property type="match status" value="1"/>
</dbReference>
<dbReference type="InterPro" id="IPR050807">
    <property type="entry name" value="TransReg_Diox_bact_type"/>
</dbReference>
<dbReference type="PANTHER" id="PTHR46797">
    <property type="entry name" value="HTH-TYPE TRANSCRIPTIONAL REGULATOR"/>
    <property type="match status" value="1"/>
</dbReference>
<dbReference type="RefSeq" id="WP_319619952.1">
    <property type="nucleotide sequence ID" value="NZ_JAWXXR010000001.1"/>
</dbReference>
<dbReference type="CDD" id="cd00093">
    <property type="entry name" value="HTH_XRE"/>
    <property type="match status" value="1"/>
</dbReference>
<proteinExistence type="predicted"/>
<dbReference type="PROSITE" id="PS50943">
    <property type="entry name" value="HTH_CROC1"/>
    <property type="match status" value="1"/>
</dbReference>
<dbReference type="GeneID" id="88625933"/>
<organism evidence="4 6">
    <name type="scientific">Shewanella indica</name>
    <dbReference type="NCBI Taxonomy" id="768528"/>
    <lineage>
        <taxon>Bacteria</taxon>
        <taxon>Pseudomonadati</taxon>
        <taxon>Pseudomonadota</taxon>
        <taxon>Gammaproteobacteria</taxon>
        <taxon>Alteromonadales</taxon>
        <taxon>Shewanellaceae</taxon>
        <taxon>Shewanella</taxon>
    </lineage>
</organism>
<dbReference type="EMBL" id="JAWXXR010000001">
    <property type="protein sequence ID" value="MDX6018629.1"/>
    <property type="molecule type" value="Genomic_DNA"/>
</dbReference>
<dbReference type="EMBL" id="JAWXXR010000002">
    <property type="protein sequence ID" value="MDX6018644.1"/>
    <property type="molecule type" value="Genomic_DNA"/>
</dbReference>
<evidence type="ECO:0000313" key="5">
    <source>
        <dbReference type="EMBL" id="MDX6018644.1"/>
    </source>
</evidence>
<keyword evidence="1" id="KW-0238">DNA-binding</keyword>
<dbReference type="InterPro" id="IPR001387">
    <property type="entry name" value="Cro/C1-type_HTH"/>
</dbReference>
<dbReference type="Gene3D" id="1.10.260.40">
    <property type="entry name" value="lambda repressor-like DNA-binding domains"/>
    <property type="match status" value="1"/>
</dbReference>
<protein>
    <submittedName>
        <fullName evidence="4">Transcriptional regulator</fullName>
    </submittedName>
</protein>
<dbReference type="InterPro" id="IPR010982">
    <property type="entry name" value="Lambda_DNA-bd_dom_sf"/>
</dbReference>
<comment type="caution">
    <text evidence="4">The sequence shown here is derived from an EMBL/GenBank/DDBJ whole genome shotgun (WGS) entry which is preliminary data.</text>
</comment>
<dbReference type="Pfam" id="PF01381">
    <property type="entry name" value="HTH_3"/>
    <property type="match status" value="1"/>
</dbReference>
<feature type="domain" description="HTH cro/C1-type" evidence="3">
    <location>
        <begin position="10"/>
        <end position="64"/>
    </location>
</feature>
<evidence type="ECO:0000313" key="4">
    <source>
        <dbReference type="EMBL" id="MDX6018629.1"/>
    </source>
</evidence>
<dbReference type="SUPFAM" id="SSF47413">
    <property type="entry name" value="lambda repressor-like DNA-binding domains"/>
    <property type="match status" value="1"/>
</dbReference>
<evidence type="ECO:0000313" key="6">
    <source>
        <dbReference type="Proteomes" id="UP001272773"/>
    </source>
</evidence>
<accession>A0ABU4QGS5</accession>